<accession>A0A4P7NQL6</accession>
<name>A0A4P7NQL6_PYROR</name>
<dbReference type="Pfam" id="PF00117">
    <property type="entry name" value="GATase"/>
    <property type="match status" value="1"/>
</dbReference>
<dbReference type="InterPro" id="IPR044992">
    <property type="entry name" value="ChyE-like"/>
</dbReference>
<dbReference type="GO" id="GO:0005634">
    <property type="term" value="C:nucleus"/>
    <property type="evidence" value="ECO:0007669"/>
    <property type="project" value="TreeGrafter"/>
</dbReference>
<dbReference type="PROSITE" id="PS51273">
    <property type="entry name" value="GATASE_TYPE_1"/>
    <property type="match status" value="1"/>
</dbReference>
<reference evidence="2 3" key="1">
    <citation type="journal article" date="2019" name="Mol. Biol. Evol.">
        <title>Blast fungal genomes show frequent chromosomal changes, gene gains and losses, and effector gene turnover.</title>
        <authorList>
            <person name="Gomez Luciano L.B."/>
            <person name="Jason Tsai I."/>
            <person name="Chuma I."/>
            <person name="Tosa Y."/>
            <person name="Chen Y.H."/>
            <person name="Li J.Y."/>
            <person name="Li M.Y."/>
            <person name="Jade Lu M.Y."/>
            <person name="Nakayashiki H."/>
            <person name="Li W.H."/>
        </authorList>
    </citation>
    <scope>NUCLEOTIDE SEQUENCE [LARGE SCALE GENOMIC DNA]</scope>
    <source>
        <strain evidence="2">MZ5-1-6</strain>
    </source>
</reference>
<dbReference type="VEuPathDB" id="FungiDB:M_BR32_EuGene_00097831"/>
<dbReference type="Proteomes" id="UP000294847">
    <property type="component" value="Chromosome 6"/>
</dbReference>
<gene>
    <name evidence="2" type="ORF">PoMZ_05757</name>
</gene>
<organism evidence="2 3">
    <name type="scientific">Pyricularia oryzae</name>
    <name type="common">Rice blast fungus</name>
    <name type="synonym">Magnaporthe oryzae</name>
    <dbReference type="NCBI Taxonomy" id="318829"/>
    <lineage>
        <taxon>Eukaryota</taxon>
        <taxon>Fungi</taxon>
        <taxon>Dikarya</taxon>
        <taxon>Ascomycota</taxon>
        <taxon>Pezizomycotina</taxon>
        <taxon>Sordariomycetes</taxon>
        <taxon>Sordariomycetidae</taxon>
        <taxon>Magnaporthales</taxon>
        <taxon>Pyriculariaceae</taxon>
        <taxon>Pyricularia</taxon>
    </lineage>
</organism>
<dbReference type="CDD" id="cd01741">
    <property type="entry name" value="GATase1_1"/>
    <property type="match status" value="1"/>
</dbReference>
<dbReference type="PANTHER" id="PTHR42695:SF5">
    <property type="entry name" value="GLUTAMINE AMIDOTRANSFERASE YLR126C-RELATED"/>
    <property type="match status" value="1"/>
</dbReference>
<protein>
    <recommendedName>
        <fullName evidence="1">Glutamine amidotransferase domain-containing protein</fullName>
    </recommendedName>
</protein>
<dbReference type="GO" id="GO:0005829">
    <property type="term" value="C:cytosol"/>
    <property type="evidence" value="ECO:0007669"/>
    <property type="project" value="TreeGrafter"/>
</dbReference>
<feature type="domain" description="Glutamine amidotransferase" evidence="1">
    <location>
        <begin position="102"/>
        <end position="207"/>
    </location>
</feature>
<dbReference type="Gene3D" id="3.40.50.880">
    <property type="match status" value="1"/>
</dbReference>
<dbReference type="InterPro" id="IPR017926">
    <property type="entry name" value="GATASE"/>
</dbReference>
<sequence>MAAKPPTRLAILMADTPMPNTAAKYGDYGGLFTSLFTTAAQPEPIESILSITKHDIVNHVGSYPSLDDVDAVLITGSKHSAFADDAWIMALVDYTRRALLETNGRVKVVGICFGHQIVARALGGKVVVNEKGWEVAVTEVELTERAREFFGLETLRIHQMHRDIVPELPKTDPPTMLLASNNVCQVQGMLWPGRCVTVQGHPEFTEEVVREVLETRHDAGIHPDDLYNSGISRVANQHDGIAIAQGFLKFLRL</sequence>
<dbReference type="EMBL" id="CP034209">
    <property type="protein sequence ID" value="QBZ64066.1"/>
    <property type="molecule type" value="Genomic_DNA"/>
</dbReference>
<dbReference type="SUPFAM" id="SSF52317">
    <property type="entry name" value="Class I glutamine amidotransferase-like"/>
    <property type="match status" value="1"/>
</dbReference>
<proteinExistence type="predicted"/>
<dbReference type="InterPro" id="IPR029062">
    <property type="entry name" value="Class_I_gatase-like"/>
</dbReference>
<evidence type="ECO:0000313" key="3">
    <source>
        <dbReference type="Proteomes" id="UP000294847"/>
    </source>
</evidence>
<evidence type="ECO:0000259" key="1">
    <source>
        <dbReference type="Pfam" id="PF00117"/>
    </source>
</evidence>
<dbReference type="PANTHER" id="PTHR42695">
    <property type="entry name" value="GLUTAMINE AMIDOTRANSFERASE YLR126C-RELATED"/>
    <property type="match status" value="1"/>
</dbReference>
<dbReference type="AlphaFoldDB" id="A0A4P7NQL6"/>
<evidence type="ECO:0000313" key="2">
    <source>
        <dbReference type="EMBL" id="QBZ64066.1"/>
    </source>
</evidence>